<protein>
    <submittedName>
        <fullName evidence="1">Uncharacterized protein</fullName>
    </submittedName>
</protein>
<evidence type="ECO:0000313" key="1">
    <source>
        <dbReference type="EMBL" id="EMA65367.1"/>
    </source>
</evidence>
<evidence type="ECO:0000313" key="2">
    <source>
        <dbReference type="Proteomes" id="UP000011581"/>
    </source>
</evidence>
<dbReference type="EMBL" id="AOJF01000001">
    <property type="protein sequence ID" value="EMA65367.1"/>
    <property type="molecule type" value="Genomic_DNA"/>
</dbReference>
<organism evidence="1 2">
    <name type="scientific">Halorubrum distributum JCM 13561</name>
    <dbReference type="NCBI Taxonomy" id="1227483"/>
    <lineage>
        <taxon>Archaea</taxon>
        <taxon>Methanobacteriati</taxon>
        <taxon>Methanobacteriota</taxon>
        <taxon>Stenosarchaea group</taxon>
        <taxon>Halobacteria</taxon>
        <taxon>Halobacteriales</taxon>
        <taxon>Haloferacaceae</taxon>
        <taxon>Halorubrum</taxon>
        <taxon>Halorubrum distributum group</taxon>
    </lineage>
</organism>
<proteinExistence type="predicted"/>
<name>M0P5C2_9EURY</name>
<sequence>MKSSQSVKDEVLFLSCLEPIFRVDCITCFLRPDNEPFKQFQRFPPAIFDPALKFCLGFIESSQSLVILADLLVHTIPNSLNDLVGSFRDLVFGGFLIEFSFLEKFQKLVVDCLREWVSVVGHPELLFLVFQQSG</sequence>
<accession>M0P5C2</accession>
<gene>
    <name evidence="1" type="ORF">C470_00055</name>
</gene>
<dbReference type="AlphaFoldDB" id="M0P5C2"/>
<comment type="caution">
    <text evidence="1">The sequence shown here is derived from an EMBL/GenBank/DDBJ whole genome shotgun (WGS) entry which is preliminary data.</text>
</comment>
<dbReference type="Proteomes" id="UP000011581">
    <property type="component" value="Unassembled WGS sequence"/>
</dbReference>
<reference evidence="1 2" key="1">
    <citation type="journal article" date="2014" name="PLoS Genet.">
        <title>Phylogenetically driven sequencing of extremely halophilic archaea reveals strategies for static and dynamic osmo-response.</title>
        <authorList>
            <person name="Becker E.A."/>
            <person name="Seitzer P.M."/>
            <person name="Tritt A."/>
            <person name="Larsen D."/>
            <person name="Krusor M."/>
            <person name="Yao A.I."/>
            <person name="Wu D."/>
            <person name="Madern D."/>
            <person name="Eisen J.A."/>
            <person name="Darling A.E."/>
            <person name="Facciotti M.T."/>
        </authorList>
    </citation>
    <scope>NUCLEOTIDE SEQUENCE [LARGE SCALE GENOMIC DNA]</scope>
    <source>
        <strain evidence="1 2">JCM 13561</strain>
    </source>
</reference>